<accession>A0A139XBD8</accession>
<sequence length="64" mass="7330">MTQVERSGKILPKPILATFVPSAFCRPVLVNTVDRLFPIRESFALYHNFVFLHVANFLITQVLL</sequence>
<name>A0A139XBD8_9CYAN</name>
<evidence type="ECO:0000313" key="2">
    <source>
        <dbReference type="Proteomes" id="UP000076925"/>
    </source>
</evidence>
<dbReference type="EMBL" id="ANNX02000020">
    <property type="protein sequence ID" value="KYC41963.1"/>
    <property type="molecule type" value="Genomic_DNA"/>
</dbReference>
<dbReference type="Proteomes" id="UP000076925">
    <property type="component" value="Unassembled WGS sequence"/>
</dbReference>
<keyword evidence="2" id="KW-1185">Reference proteome</keyword>
<reference evidence="1 2" key="1">
    <citation type="journal article" date="2013" name="Genome Biol. Evol.">
        <title>Genomes of Stigonematalean cyanobacteria (subsection V) and the evolution of oxygenic photosynthesis from prokaryotes to plastids.</title>
        <authorList>
            <person name="Dagan T."/>
            <person name="Roettger M."/>
            <person name="Stucken K."/>
            <person name="Landan G."/>
            <person name="Koch R."/>
            <person name="Major P."/>
            <person name="Gould S.B."/>
            <person name="Goremykin V.V."/>
            <person name="Rippka R."/>
            <person name="Tandeau de Marsac N."/>
            <person name="Gugger M."/>
            <person name="Lockhart P.J."/>
            <person name="Allen J.F."/>
            <person name="Brune I."/>
            <person name="Maus I."/>
            <person name="Puhler A."/>
            <person name="Martin W.F."/>
        </authorList>
    </citation>
    <scope>NUCLEOTIDE SEQUENCE [LARGE SCALE GENOMIC DNA]</scope>
    <source>
        <strain evidence="1 2">PCC 7110</strain>
    </source>
</reference>
<organism evidence="1 2">
    <name type="scientific">Scytonema hofmannii PCC 7110</name>
    <dbReference type="NCBI Taxonomy" id="128403"/>
    <lineage>
        <taxon>Bacteria</taxon>
        <taxon>Bacillati</taxon>
        <taxon>Cyanobacteriota</taxon>
        <taxon>Cyanophyceae</taxon>
        <taxon>Nostocales</taxon>
        <taxon>Scytonemataceae</taxon>
        <taxon>Scytonema</taxon>
    </lineage>
</organism>
<comment type="caution">
    <text evidence="1">The sequence shown here is derived from an EMBL/GenBank/DDBJ whole genome shotgun (WGS) entry which is preliminary data.</text>
</comment>
<protein>
    <submittedName>
        <fullName evidence="1">Uncharacterized protein</fullName>
    </submittedName>
</protein>
<proteinExistence type="predicted"/>
<evidence type="ECO:0000313" key="1">
    <source>
        <dbReference type="EMBL" id="KYC41963.1"/>
    </source>
</evidence>
<gene>
    <name evidence="1" type="ORF">WA1_18270</name>
</gene>
<dbReference type="AlphaFoldDB" id="A0A139XBD8"/>